<dbReference type="InterPro" id="IPR000182">
    <property type="entry name" value="GNAT_dom"/>
</dbReference>
<name>A0A0L0QSZ4_VIRPA</name>
<reference evidence="4" key="1">
    <citation type="submission" date="2015-07" db="EMBL/GenBank/DDBJ databases">
        <title>Fjat-10053 dsm26.</title>
        <authorList>
            <person name="Liu B."/>
            <person name="Wang J."/>
            <person name="Zhu Y."/>
            <person name="Liu G."/>
            <person name="Chen Q."/>
            <person name="Chen Z."/>
            <person name="Lan J."/>
            <person name="Che J."/>
            <person name="Ge C."/>
            <person name="Shi H."/>
            <person name="Pan Z."/>
            <person name="Liu X."/>
        </authorList>
    </citation>
    <scope>NUCLEOTIDE SEQUENCE [LARGE SCALE GENOMIC DNA]</scope>
    <source>
        <strain evidence="4">DSM 26</strain>
    </source>
</reference>
<dbReference type="SUPFAM" id="SSF55729">
    <property type="entry name" value="Acyl-CoA N-acyltransferases (Nat)"/>
    <property type="match status" value="1"/>
</dbReference>
<dbReference type="Pfam" id="PF00583">
    <property type="entry name" value="Acetyltransf_1"/>
    <property type="match status" value="1"/>
</dbReference>
<comment type="caution">
    <text evidence="3">The sequence shown here is derived from an EMBL/GenBank/DDBJ whole genome shotgun (WGS) entry which is preliminary data.</text>
</comment>
<dbReference type="PANTHER" id="PTHR43800:SF1">
    <property type="entry name" value="PEPTIDYL-LYSINE N-ACETYLTRANSFERASE YJAB"/>
    <property type="match status" value="1"/>
</dbReference>
<proteinExistence type="predicted"/>
<accession>A0A0L0QSZ4</accession>
<dbReference type="Gene3D" id="3.40.630.30">
    <property type="match status" value="1"/>
</dbReference>
<dbReference type="GeneID" id="66869550"/>
<dbReference type="AlphaFoldDB" id="A0A0L0QSZ4"/>
<organism evidence="3 4">
    <name type="scientific">Virgibacillus pantothenticus</name>
    <dbReference type="NCBI Taxonomy" id="1473"/>
    <lineage>
        <taxon>Bacteria</taxon>
        <taxon>Bacillati</taxon>
        <taxon>Bacillota</taxon>
        <taxon>Bacilli</taxon>
        <taxon>Bacillales</taxon>
        <taxon>Bacillaceae</taxon>
        <taxon>Virgibacillus</taxon>
    </lineage>
</organism>
<dbReference type="Proteomes" id="UP000036780">
    <property type="component" value="Unassembled WGS sequence"/>
</dbReference>
<dbReference type="GO" id="GO:0016747">
    <property type="term" value="F:acyltransferase activity, transferring groups other than amino-acyl groups"/>
    <property type="evidence" value="ECO:0007669"/>
    <property type="project" value="InterPro"/>
</dbReference>
<dbReference type="OrthoDB" id="5292888at2"/>
<dbReference type="PROSITE" id="PS51186">
    <property type="entry name" value="GNAT"/>
    <property type="match status" value="1"/>
</dbReference>
<evidence type="ECO:0000313" key="4">
    <source>
        <dbReference type="Proteomes" id="UP000036780"/>
    </source>
</evidence>
<dbReference type="PATRIC" id="fig|1473.5.peg.3568"/>
<dbReference type="EMBL" id="LGTO01000004">
    <property type="protein sequence ID" value="KNE21830.1"/>
    <property type="molecule type" value="Genomic_DNA"/>
</dbReference>
<dbReference type="PANTHER" id="PTHR43800">
    <property type="entry name" value="PEPTIDYL-LYSINE N-ACETYLTRANSFERASE YJAB"/>
    <property type="match status" value="1"/>
</dbReference>
<gene>
    <name evidence="3" type="ORF">AFK71_03195</name>
</gene>
<dbReference type="CDD" id="cd04301">
    <property type="entry name" value="NAT_SF"/>
    <property type="match status" value="1"/>
</dbReference>
<evidence type="ECO:0000256" key="1">
    <source>
        <dbReference type="ARBA" id="ARBA00022679"/>
    </source>
</evidence>
<dbReference type="InterPro" id="IPR016181">
    <property type="entry name" value="Acyl_CoA_acyltransferase"/>
</dbReference>
<sequence>MKIRKANIDDAASIAKVHVDSWKSTYVGILPEAFLQTLTYEPKRWQENIRKQTIYIAEDQSGHIVGFAIGGKERTGNYSEYEGELYAIYLLEEHQGNGIGKRLFQTVVNQLHQERINSMVVCVLAENKAAYFYEAMGGKLIHRTQLNIGGHELPTLVYGWKDIAFYPL</sequence>
<evidence type="ECO:0000313" key="3">
    <source>
        <dbReference type="EMBL" id="KNE21830.1"/>
    </source>
</evidence>
<keyword evidence="4" id="KW-1185">Reference proteome</keyword>
<evidence type="ECO:0000256" key="2">
    <source>
        <dbReference type="ARBA" id="ARBA00023315"/>
    </source>
</evidence>
<keyword evidence="2" id="KW-0012">Acyltransferase</keyword>
<keyword evidence="1 3" id="KW-0808">Transferase</keyword>
<dbReference type="RefSeq" id="WP_050350108.1">
    <property type="nucleotide sequence ID" value="NZ_BOSN01000005.1"/>
</dbReference>
<protein>
    <submittedName>
        <fullName evidence="3">GNAT family acetyltransferase</fullName>
    </submittedName>
</protein>